<evidence type="ECO:0000313" key="2">
    <source>
        <dbReference type="Proteomes" id="UP000194131"/>
    </source>
</evidence>
<protein>
    <submittedName>
        <fullName evidence="1">Uncharacterized protein</fullName>
    </submittedName>
</protein>
<accession>A0AAP8BC50</accession>
<dbReference type="EMBL" id="MRWU01000068">
    <property type="protein sequence ID" value="OSX86905.1"/>
    <property type="molecule type" value="Genomic_DNA"/>
</dbReference>
<comment type="caution">
    <text evidence="1">The sequence shown here is derived from an EMBL/GenBank/DDBJ whole genome shotgun (WGS) entry which is preliminary data.</text>
</comment>
<organism evidence="1 2">
    <name type="scientific">Bacillus mycoides</name>
    <dbReference type="NCBI Taxonomy" id="1405"/>
    <lineage>
        <taxon>Bacteria</taxon>
        <taxon>Bacillati</taxon>
        <taxon>Bacillota</taxon>
        <taxon>Bacilli</taxon>
        <taxon>Bacillales</taxon>
        <taxon>Bacillaceae</taxon>
        <taxon>Bacillus</taxon>
        <taxon>Bacillus cereus group</taxon>
    </lineage>
</organism>
<evidence type="ECO:0000313" key="1">
    <source>
        <dbReference type="EMBL" id="OSX86905.1"/>
    </source>
</evidence>
<sequence length="48" mass="5219">MHFFIPSYSGAVLGFSFVTGLAKKLYKILYTLSVVIFQNAGGTPYPSS</sequence>
<name>A0AAP8BC50_BACMY</name>
<dbReference type="Proteomes" id="UP000194131">
    <property type="component" value="Unassembled WGS sequence"/>
</dbReference>
<dbReference type="AlphaFoldDB" id="A0AAP8BC50"/>
<gene>
    <name evidence="1" type="ORF">S3E15_05332</name>
</gene>
<reference evidence="1 2" key="1">
    <citation type="submission" date="2016-12" db="EMBL/GenBank/DDBJ databases">
        <title>Genome Sequences of Twelve Sporeforming Bacillus Species Isolated from Foods.</title>
        <authorList>
            <person name="De Jong A."/>
            <person name="Holsappel S."/>
            <person name="Kuipers O.P."/>
        </authorList>
    </citation>
    <scope>NUCLEOTIDE SEQUENCE [LARGE SCALE GENOMIC DNA]</scope>
    <source>
        <strain evidence="1 2">S3E15</strain>
    </source>
</reference>
<proteinExistence type="predicted"/>